<evidence type="ECO:0000256" key="1">
    <source>
        <dbReference type="SAM" id="SignalP"/>
    </source>
</evidence>
<protein>
    <submittedName>
        <fullName evidence="3">DUF4097 family beta strand repeat protein</fullName>
    </submittedName>
</protein>
<dbReference type="EMBL" id="CP056775">
    <property type="protein sequence ID" value="QRR00381.1"/>
    <property type="molecule type" value="Genomic_DNA"/>
</dbReference>
<feature type="signal peptide" evidence="1">
    <location>
        <begin position="1"/>
        <end position="24"/>
    </location>
</feature>
<dbReference type="Pfam" id="PF13349">
    <property type="entry name" value="DUF4097"/>
    <property type="match status" value="1"/>
</dbReference>
<evidence type="ECO:0000259" key="2">
    <source>
        <dbReference type="Pfam" id="PF13349"/>
    </source>
</evidence>
<sequence length="277" mass="29905">MKTNWIKTLIVPAMLLFNGQASQAQNEVKEQLTVPLSDPSKPGSLTVNLIKGSIRIAGYQGNQVIVEVTGKSNSTEDKKEPAADGMRKIVPKSAAIDVTATEDKNKVHINSRLVNRPVDLLIKVPQSFSIKAGTIDDGNIAVDNVSGTHEISNVNGDITLTNMGGSIVANTINGTLKVTFRNADTKLPMAFSTLNGNVDVTLPPTAKFDVKLKSDNGDIFTDFDVQVDQSQPQASRSGKDGMYKVAVEDWVRGKVNGGGSEIMMKNMNGNIYVRKFR</sequence>
<proteinExistence type="predicted"/>
<keyword evidence="4" id="KW-1185">Reference proteome</keyword>
<evidence type="ECO:0000313" key="4">
    <source>
        <dbReference type="Proteomes" id="UP000612680"/>
    </source>
</evidence>
<name>A0ABX7I5U6_9BACT</name>
<organism evidence="3 4">
    <name type="scientific">Dyadobacter sandarakinus</name>
    <dbReference type="NCBI Taxonomy" id="2747268"/>
    <lineage>
        <taxon>Bacteria</taxon>
        <taxon>Pseudomonadati</taxon>
        <taxon>Bacteroidota</taxon>
        <taxon>Cytophagia</taxon>
        <taxon>Cytophagales</taxon>
        <taxon>Spirosomataceae</taxon>
        <taxon>Dyadobacter</taxon>
    </lineage>
</organism>
<feature type="chain" id="PRO_5046680291" evidence="1">
    <location>
        <begin position="25"/>
        <end position="277"/>
    </location>
</feature>
<gene>
    <name evidence="3" type="ORF">HWI92_05385</name>
</gene>
<dbReference type="InterPro" id="IPR025164">
    <property type="entry name" value="Toastrack_DUF4097"/>
</dbReference>
<accession>A0ABX7I5U6</accession>
<dbReference type="RefSeq" id="WP_204661382.1">
    <property type="nucleotide sequence ID" value="NZ_CP056775.1"/>
</dbReference>
<dbReference type="Proteomes" id="UP000612680">
    <property type="component" value="Chromosome"/>
</dbReference>
<feature type="domain" description="DUF4097" evidence="2">
    <location>
        <begin position="136"/>
        <end position="242"/>
    </location>
</feature>
<keyword evidence="1" id="KW-0732">Signal</keyword>
<reference evidence="3 4" key="1">
    <citation type="submission" date="2020-06" db="EMBL/GenBank/DDBJ databases">
        <title>Dyadobacter sandarakinus sp. nov., isolated from the soil of the Arctic Yellow River Station.</title>
        <authorList>
            <person name="Zhang Y."/>
            <person name="Peng F."/>
        </authorList>
    </citation>
    <scope>NUCLEOTIDE SEQUENCE [LARGE SCALE GENOMIC DNA]</scope>
    <source>
        <strain evidence="3 4">Q3-56</strain>
    </source>
</reference>
<evidence type="ECO:0000313" key="3">
    <source>
        <dbReference type="EMBL" id="QRR00381.1"/>
    </source>
</evidence>